<protein>
    <submittedName>
        <fullName evidence="2">GIY-YIG nuclease family protein</fullName>
    </submittedName>
</protein>
<dbReference type="Pfam" id="PF01541">
    <property type="entry name" value="GIY-YIG"/>
    <property type="match status" value="1"/>
</dbReference>
<sequence length="99" mass="12091">MTTHFYILRSEKLNRYYSGITTLDPNERLKNHLVKLYSKDNFTQKSDDWIIFLSIACQDYSQARKLELHVKRMKSSKYIENMKRYPEMIDKLLERFKSF</sequence>
<name>A0ABV8EF34_9BACT</name>
<gene>
    <name evidence="2" type="ORF">ACFOUP_00520</name>
</gene>
<dbReference type="InterPro" id="IPR000305">
    <property type="entry name" value="GIY-YIG_endonuc"/>
</dbReference>
<keyword evidence="3" id="KW-1185">Reference proteome</keyword>
<dbReference type="Gene3D" id="3.40.1440.10">
    <property type="entry name" value="GIY-YIG endonuclease"/>
    <property type="match status" value="1"/>
</dbReference>
<evidence type="ECO:0000259" key="1">
    <source>
        <dbReference type="PROSITE" id="PS50164"/>
    </source>
</evidence>
<proteinExistence type="predicted"/>
<dbReference type="EMBL" id="JBHSAV010000003">
    <property type="protein sequence ID" value="MFC3974847.1"/>
    <property type="molecule type" value="Genomic_DNA"/>
</dbReference>
<comment type="caution">
    <text evidence="2">The sequence shown here is derived from an EMBL/GenBank/DDBJ whole genome shotgun (WGS) entry which is preliminary data.</text>
</comment>
<reference evidence="3" key="1">
    <citation type="journal article" date="2019" name="Int. J. Syst. Evol. Microbiol.">
        <title>The Global Catalogue of Microorganisms (GCM) 10K type strain sequencing project: providing services to taxonomists for standard genome sequencing and annotation.</title>
        <authorList>
            <consortium name="The Broad Institute Genomics Platform"/>
            <consortium name="The Broad Institute Genome Sequencing Center for Infectious Disease"/>
            <person name="Wu L."/>
            <person name="Ma J."/>
        </authorList>
    </citation>
    <scope>NUCLEOTIDE SEQUENCE [LARGE SCALE GENOMIC DNA]</scope>
    <source>
        <strain evidence="3">CECT 8551</strain>
    </source>
</reference>
<dbReference type="Proteomes" id="UP001595766">
    <property type="component" value="Unassembled WGS sequence"/>
</dbReference>
<dbReference type="PROSITE" id="PS50164">
    <property type="entry name" value="GIY_YIG"/>
    <property type="match status" value="1"/>
</dbReference>
<dbReference type="InterPro" id="IPR035901">
    <property type="entry name" value="GIY-YIG_endonuc_sf"/>
</dbReference>
<dbReference type="RefSeq" id="WP_241294196.1">
    <property type="nucleotide sequence ID" value="NZ_JAKZGR010000006.1"/>
</dbReference>
<evidence type="ECO:0000313" key="2">
    <source>
        <dbReference type="EMBL" id="MFC3974847.1"/>
    </source>
</evidence>
<evidence type="ECO:0000313" key="3">
    <source>
        <dbReference type="Proteomes" id="UP001595766"/>
    </source>
</evidence>
<feature type="domain" description="GIY-YIG" evidence="1">
    <location>
        <begin position="1"/>
        <end position="80"/>
    </location>
</feature>
<accession>A0ABV8EF34</accession>
<organism evidence="2 3">
    <name type="scientific">Belliella kenyensis</name>
    <dbReference type="NCBI Taxonomy" id="1472724"/>
    <lineage>
        <taxon>Bacteria</taxon>
        <taxon>Pseudomonadati</taxon>
        <taxon>Bacteroidota</taxon>
        <taxon>Cytophagia</taxon>
        <taxon>Cytophagales</taxon>
        <taxon>Cyclobacteriaceae</taxon>
        <taxon>Belliella</taxon>
    </lineage>
</organism>